<reference evidence="1" key="2">
    <citation type="submission" date="2020-09" db="EMBL/GenBank/DDBJ databases">
        <authorList>
            <person name="Sun Q."/>
            <person name="Kim S."/>
        </authorList>
    </citation>
    <scope>NUCLEOTIDE SEQUENCE</scope>
    <source>
        <strain evidence="1">KCTC 12368</strain>
    </source>
</reference>
<dbReference type="AlphaFoldDB" id="A0A918UPM1"/>
<protein>
    <submittedName>
        <fullName evidence="1">Tributyrin esterase</fullName>
    </submittedName>
</protein>
<dbReference type="Pfam" id="PF00756">
    <property type="entry name" value="Esterase"/>
    <property type="match status" value="1"/>
</dbReference>
<dbReference type="Gene3D" id="3.40.50.1820">
    <property type="entry name" value="alpha/beta hydrolase"/>
    <property type="match status" value="1"/>
</dbReference>
<proteinExistence type="predicted"/>
<dbReference type="Proteomes" id="UP000619457">
    <property type="component" value="Unassembled WGS sequence"/>
</dbReference>
<dbReference type="PANTHER" id="PTHR48098">
    <property type="entry name" value="ENTEROCHELIN ESTERASE-RELATED"/>
    <property type="match status" value="1"/>
</dbReference>
<evidence type="ECO:0000313" key="2">
    <source>
        <dbReference type="Proteomes" id="UP000619457"/>
    </source>
</evidence>
<sequence length="275" mass="30537">MKKSAFRTTEISEEHISAEGLRFITIKSPHLQGRGDLCVYIPRGVNTENLPMVTLLHGVYGSAWVWALKGGAHLTLQRLVDEGKVQPMGLLMPSDGLWGDGSAYLPHHQRDFMSWIAEDLPTAAMENFPAFSPASPRFISGLSMGGFGALVVGGHHASRYQGISAHSAITDLEQMADFVEESWLEMKKASDFGNAFQVLSRAGKNLPPLRFDCGKDDDLAEANRLLSRQLQEAGIAHAFEEFPGAHEWSYWNRHLEDTLVFFDQIIQDADTKSKH</sequence>
<reference evidence="1" key="1">
    <citation type="journal article" date="2014" name="Int. J. Syst. Evol. Microbiol.">
        <title>Complete genome sequence of Corynebacterium casei LMG S-19264T (=DSM 44701T), isolated from a smear-ripened cheese.</title>
        <authorList>
            <consortium name="US DOE Joint Genome Institute (JGI-PGF)"/>
            <person name="Walter F."/>
            <person name="Albersmeier A."/>
            <person name="Kalinowski J."/>
            <person name="Ruckert C."/>
        </authorList>
    </citation>
    <scope>NUCLEOTIDE SEQUENCE</scope>
    <source>
        <strain evidence="1">KCTC 12368</strain>
    </source>
</reference>
<dbReference type="InterPro" id="IPR050583">
    <property type="entry name" value="Mycobacterial_A85_antigen"/>
</dbReference>
<dbReference type="PANTHER" id="PTHR48098:SF1">
    <property type="entry name" value="DIACYLGLYCEROL ACYLTRANSFERASE_MYCOLYLTRANSFERASE AG85A"/>
    <property type="match status" value="1"/>
</dbReference>
<dbReference type="EMBL" id="BMWX01000003">
    <property type="protein sequence ID" value="GGZ24818.1"/>
    <property type="molecule type" value="Genomic_DNA"/>
</dbReference>
<name>A0A918UPM1_9BACT</name>
<keyword evidence="2" id="KW-1185">Reference proteome</keyword>
<organism evidence="1 2">
    <name type="scientific">Echinicola pacifica</name>
    <dbReference type="NCBI Taxonomy" id="346377"/>
    <lineage>
        <taxon>Bacteria</taxon>
        <taxon>Pseudomonadati</taxon>
        <taxon>Bacteroidota</taxon>
        <taxon>Cytophagia</taxon>
        <taxon>Cytophagales</taxon>
        <taxon>Cyclobacteriaceae</taxon>
        <taxon>Echinicola</taxon>
    </lineage>
</organism>
<dbReference type="RefSeq" id="WP_018473476.1">
    <property type="nucleotide sequence ID" value="NZ_BMWX01000003.1"/>
</dbReference>
<dbReference type="InterPro" id="IPR029058">
    <property type="entry name" value="AB_hydrolase_fold"/>
</dbReference>
<gene>
    <name evidence="1" type="primary">estA</name>
    <name evidence="1" type="ORF">GCM10007049_16530</name>
</gene>
<dbReference type="GO" id="GO:0016747">
    <property type="term" value="F:acyltransferase activity, transferring groups other than amino-acyl groups"/>
    <property type="evidence" value="ECO:0007669"/>
    <property type="project" value="TreeGrafter"/>
</dbReference>
<dbReference type="SUPFAM" id="SSF53474">
    <property type="entry name" value="alpha/beta-Hydrolases"/>
    <property type="match status" value="1"/>
</dbReference>
<dbReference type="InterPro" id="IPR000801">
    <property type="entry name" value="Esterase-like"/>
</dbReference>
<accession>A0A918UPM1</accession>
<comment type="caution">
    <text evidence="1">The sequence shown here is derived from an EMBL/GenBank/DDBJ whole genome shotgun (WGS) entry which is preliminary data.</text>
</comment>
<evidence type="ECO:0000313" key="1">
    <source>
        <dbReference type="EMBL" id="GGZ24818.1"/>
    </source>
</evidence>